<sequence>MVQKYTGCNSTRVSISTYQYSSRITYAVRGARTAFPDGRNVKGEFGKLQLAARRAPIMAVSCKSPGVRKTPRPSARQLCMRRTWRLDDGSRLKSNFYLYEHSIRRDCAYMCAGRCPT</sequence>
<dbReference type="EMBL" id="BGZK01000824">
    <property type="protein sequence ID" value="GBP61855.1"/>
    <property type="molecule type" value="Genomic_DNA"/>
</dbReference>
<accession>A0A4C1XI48</accession>
<name>A0A4C1XI48_EUMVA</name>
<evidence type="ECO:0000313" key="2">
    <source>
        <dbReference type="Proteomes" id="UP000299102"/>
    </source>
</evidence>
<proteinExistence type="predicted"/>
<reference evidence="1 2" key="1">
    <citation type="journal article" date="2019" name="Commun. Biol.">
        <title>The bagworm genome reveals a unique fibroin gene that provides high tensile strength.</title>
        <authorList>
            <person name="Kono N."/>
            <person name="Nakamura H."/>
            <person name="Ohtoshi R."/>
            <person name="Tomita M."/>
            <person name="Numata K."/>
            <person name="Arakawa K."/>
        </authorList>
    </citation>
    <scope>NUCLEOTIDE SEQUENCE [LARGE SCALE GENOMIC DNA]</scope>
</reference>
<keyword evidence="2" id="KW-1185">Reference proteome</keyword>
<evidence type="ECO:0000313" key="1">
    <source>
        <dbReference type="EMBL" id="GBP61855.1"/>
    </source>
</evidence>
<gene>
    <name evidence="1" type="ORF">EVAR_97297_1</name>
</gene>
<organism evidence="1 2">
    <name type="scientific">Eumeta variegata</name>
    <name type="common">Bagworm moth</name>
    <name type="synonym">Eumeta japonica</name>
    <dbReference type="NCBI Taxonomy" id="151549"/>
    <lineage>
        <taxon>Eukaryota</taxon>
        <taxon>Metazoa</taxon>
        <taxon>Ecdysozoa</taxon>
        <taxon>Arthropoda</taxon>
        <taxon>Hexapoda</taxon>
        <taxon>Insecta</taxon>
        <taxon>Pterygota</taxon>
        <taxon>Neoptera</taxon>
        <taxon>Endopterygota</taxon>
        <taxon>Lepidoptera</taxon>
        <taxon>Glossata</taxon>
        <taxon>Ditrysia</taxon>
        <taxon>Tineoidea</taxon>
        <taxon>Psychidae</taxon>
        <taxon>Oiketicinae</taxon>
        <taxon>Eumeta</taxon>
    </lineage>
</organism>
<dbReference type="AlphaFoldDB" id="A0A4C1XI48"/>
<dbReference type="Proteomes" id="UP000299102">
    <property type="component" value="Unassembled WGS sequence"/>
</dbReference>
<protein>
    <submittedName>
        <fullName evidence="1">Uncharacterized protein</fullName>
    </submittedName>
</protein>
<comment type="caution">
    <text evidence="1">The sequence shown here is derived from an EMBL/GenBank/DDBJ whole genome shotgun (WGS) entry which is preliminary data.</text>
</comment>